<dbReference type="UniPathway" id="UPA00219"/>
<comment type="caution">
    <text evidence="18">The sequence shown here is derived from an EMBL/GenBank/DDBJ whole genome shotgun (WGS) entry which is preliminary data.</text>
</comment>
<dbReference type="Proteomes" id="UP000051008">
    <property type="component" value="Unassembled WGS sequence"/>
</dbReference>
<sequence>MEFFKGLKKTLVGLLAGVTLFATTAAGLGNLTTVSAASLPANSDSSLNLDAKAAIAVDATTGQVMYSKNAQEALPVASMSKLLTTYLVLKAIHSGKLSWNDKITPDEASQKVSQNTTLSNVPLKADHSYTVKSLYEAMLIYSANGATMALAYKVGGSHQNFINMMRKQAKEFGINDASIYTANGLTNGEVGSAAYPGATKDDENKFSAQDMAIIAQKILTDYPEVLQTTSITKKEFNNGTDKTMMENWNWMLKGLAKAYTALPVDGLKTGTSDTAGACFVATVHKDGHRIITVILGAPHSSDTDLSRFEQTQKLMSYVYNGFTYKTIKAQSDYKQTLPVHNGKDLTTKVVTAKETHLWVKNTDTDAKVTASVSGKKSLYEKGGLQAPLKKGQTVGTYNLKLKGQELYFLDGANALKVPAQTKVAVDKANIFVIGWRALTGLFK</sequence>
<keyword evidence="19" id="KW-1185">Reference proteome</keyword>
<evidence type="ECO:0000256" key="9">
    <source>
        <dbReference type="ARBA" id="ARBA00022960"/>
    </source>
</evidence>
<feature type="binding site" evidence="14">
    <location>
        <position position="268"/>
    </location>
    <ligand>
        <name>substrate</name>
    </ligand>
</feature>
<accession>A0A0R2ACU3</accession>
<dbReference type="OrthoDB" id="9791132at2"/>
<dbReference type="PRINTS" id="PR00725">
    <property type="entry name" value="DADACBPTASE1"/>
</dbReference>
<evidence type="ECO:0000256" key="11">
    <source>
        <dbReference type="ARBA" id="ARBA00023316"/>
    </source>
</evidence>
<dbReference type="InterPro" id="IPR015956">
    <property type="entry name" value="Peniciliin-bd_prot_C_sf"/>
</dbReference>
<feature type="chain" id="PRO_5038463295" description="serine-type D-Ala-D-Ala carboxypeptidase" evidence="16">
    <location>
        <begin position="25"/>
        <end position="443"/>
    </location>
</feature>
<dbReference type="PATRIC" id="fig|1423718.3.peg.1881"/>
<keyword evidence="5 18" id="KW-0121">Carboxypeptidase</keyword>
<keyword evidence="10" id="KW-0573">Peptidoglycan synthesis</keyword>
<keyword evidence="8" id="KW-0378">Hydrolase</keyword>
<evidence type="ECO:0000256" key="10">
    <source>
        <dbReference type="ARBA" id="ARBA00022984"/>
    </source>
</evidence>
<dbReference type="GO" id="GO:0009252">
    <property type="term" value="P:peptidoglycan biosynthetic process"/>
    <property type="evidence" value="ECO:0007669"/>
    <property type="project" value="UniProtKB-UniPathway"/>
</dbReference>
<evidence type="ECO:0000256" key="3">
    <source>
        <dbReference type="ARBA" id="ARBA00007164"/>
    </source>
</evidence>
<dbReference type="InterPro" id="IPR018044">
    <property type="entry name" value="Peptidase_S11"/>
</dbReference>
<dbReference type="GO" id="GO:0009002">
    <property type="term" value="F:serine-type D-Ala-D-Ala carboxypeptidase activity"/>
    <property type="evidence" value="ECO:0007669"/>
    <property type="project" value="UniProtKB-EC"/>
</dbReference>
<evidence type="ECO:0000256" key="2">
    <source>
        <dbReference type="ARBA" id="ARBA00004752"/>
    </source>
</evidence>
<dbReference type="Pfam" id="PF00768">
    <property type="entry name" value="Peptidase_S11"/>
    <property type="match status" value="1"/>
</dbReference>
<dbReference type="SUPFAM" id="SSF56601">
    <property type="entry name" value="beta-lactamase/transpeptidase-like"/>
    <property type="match status" value="1"/>
</dbReference>
<keyword evidence="11" id="KW-0961">Cell wall biogenesis/degradation</keyword>
<evidence type="ECO:0000259" key="17">
    <source>
        <dbReference type="SMART" id="SM00936"/>
    </source>
</evidence>
<feature type="active site" description="Proton acceptor" evidence="13">
    <location>
        <position position="81"/>
    </location>
</feature>
<comment type="catalytic activity">
    <reaction evidence="12">
        <text>Preferential cleavage: (Ac)2-L-Lys-D-Ala-|-D-Ala. Also transpeptidation of peptidyl-alanyl moieties that are N-acyl substituents of D-alanine.</text>
        <dbReference type="EC" id="3.4.16.4"/>
    </reaction>
</comment>
<dbReference type="GO" id="GO:0071555">
    <property type="term" value="P:cell wall organization"/>
    <property type="evidence" value="ECO:0007669"/>
    <property type="project" value="UniProtKB-KW"/>
</dbReference>
<keyword evidence="7 16" id="KW-0732">Signal</keyword>
<organism evidence="18 19">
    <name type="scientific">Ligilactobacillus agilis DSM 20509</name>
    <dbReference type="NCBI Taxonomy" id="1423718"/>
    <lineage>
        <taxon>Bacteria</taxon>
        <taxon>Bacillati</taxon>
        <taxon>Bacillota</taxon>
        <taxon>Bacilli</taxon>
        <taxon>Lactobacillales</taxon>
        <taxon>Lactobacillaceae</taxon>
        <taxon>Ligilactobacillus</taxon>
    </lineage>
</organism>
<dbReference type="SMART" id="SM00936">
    <property type="entry name" value="PBP5_C"/>
    <property type="match status" value="1"/>
</dbReference>
<proteinExistence type="inferred from homology"/>
<evidence type="ECO:0000313" key="19">
    <source>
        <dbReference type="Proteomes" id="UP000051008"/>
    </source>
</evidence>
<evidence type="ECO:0000256" key="16">
    <source>
        <dbReference type="SAM" id="SignalP"/>
    </source>
</evidence>
<gene>
    <name evidence="18" type="ORF">FC14_GL001809</name>
</gene>
<dbReference type="InterPro" id="IPR012907">
    <property type="entry name" value="Peptidase_S11_C"/>
</dbReference>
<feature type="active site" evidence="13">
    <location>
        <position position="142"/>
    </location>
</feature>
<dbReference type="InterPro" id="IPR037167">
    <property type="entry name" value="Peptidase_S11_C_sf"/>
</dbReference>
<comment type="similarity">
    <text evidence="3 15">Belongs to the peptidase S11 family.</text>
</comment>
<evidence type="ECO:0000256" key="13">
    <source>
        <dbReference type="PIRSR" id="PIRSR618044-1"/>
    </source>
</evidence>
<keyword evidence="9" id="KW-0133">Cell shape</keyword>
<dbReference type="PANTHER" id="PTHR21581:SF11">
    <property type="entry name" value="D-ALANYL-D-ALANINE CARBOXYPEPTIDASE DACA"/>
    <property type="match status" value="1"/>
</dbReference>
<feature type="signal peptide" evidence="16">
    <location>
        <begin position="1"/>
        <end position="24"/>
    </location>
</feature>
<evidence type="ECO:0000256" key="7">
    <source>
        <dbReference type="ARBA" id="ARBA00022729"/>
    </source>
</evidence>
<comment type="pathway">
    <text evidence="2">Cell wall biogenesis; peptidoglycan biosynthesis.</text>
</comment>
<dbReference type="Gene3D" id="3.40.710.10">
    <property type="entry name" value="DD-peptidase/beta-lactamase superfamily"/>
    <property type="match status" value="1"/>
</dbReference>
<reference evidence="18 19" key="1">
    <citation type="journal article" date="2015" name="Genome Announc.">
        <title>Expanding the biotechnology potential of lactobacilli through comparative genomics of 213 strains and associated genera.</title>
        <authorList>
            <person name="Sun Z."/>
            <person name="Harris H.M."/>
            <person name="McCann A."/>
            <person name="Guo C."/>
            <person name="Argimon S."/>
            <person name="Zhang W."/>
            <person name="Yang X."/>
            <person name="Jeffery I.B."/>
            <person name="Cooney J.C."/>
            <person name="Kagawa T.F."/>
            <person name="Liu W."/>
            <person name="Song Y."/>
            <person name="Salvetti E."/>
            <person name="Wrobel A."/>
            <person name="Rasinkangas P."/>
            <person name="Parkhill J."/>
            <person name="Rea M.C."/>
            <person name="O'Sullivan O."/>
            <person name="Ritari J."/>
            <person name="Douillard F.P."/>
            <person name="Paul Ross R."/>
            <person name="Yang R."/>
            <person name="Briner A.E."/>
            <person name="Felis G.E."/>
            <person name="de Vos W.M."/>
            <person name="Barrangou R."/>
            <person name="Klaenhammer T.R."/>
            <person name="Caufield P.W."/>
            <person name="Cui Y."/>
            <person name="Zhang H."/>
            <person name="O'Toole P.W."/>
        </authorList>
    </citation>
    <scope>NUCLEOTIDE SEQUENCE [LARGE SCALE GENOMIC DNA]</scope>
    <source>
        <strain evidence="18 19">DSM 20509</strain>
    </source>
</reference>
<evidence type="ECO:0000313" key="18">
    <source>
        <dbReference type="EMBL" id="KRM64533.1"/>
    </source>
</evidence>
<dbReference type="Gene3D" id="2.60.410.10">
    <property type="entry name" value="D-Ala-D-Ala carboxypeptidase, C-terminal domain"/>
    <property type="match status" value="1"/>
</dbReference>
<evidence type="ECO:0000256" key="12">
    <source>
        <dbReference type="ARBA" id="ARBA00034000"/>
    </source>
</evidence>
<evidence type="ECO:0000256" key="1">
    <source>
        <dbReference type="ARBA" id="ARBA00003217"/>
    </source>
</evidence>
<feature type="active site" description="Acyl-ester intermediate" evidence="13">
    <location>
        <position position="78"/>
    </location>
</feature>
<evidence type="ECO:0000256" key="4">
    <source>
        <dbReference type="ARBA" id="ARBA00012448"/>
    </source>
</evidence>
<feature type="domain" description="Peptidase S11 D-Ala-D-Ala carboxypeptidase A C-terminal" evidence="17">
    <location>
        <begin position="322"/>
        <end position="427"/>
    </location>
</feature>
<name>A0A0R2ACU3_9LACO</name>
<dbReference type="GO" id="GO:0006508">
    <property type="term" value="P:proteolysis"/>
    <property type="evidence" value="ECO:0007669"/>
    <property type="project" value="UniProtKB-KW"/>
</dbReference>
<comment type="function">
    <text evidence="1">Removes C-terminal D-alanyl residues from sugar-peptide cell wall precursors.</text>
</comment>
<dbReference type="GO" id="GO:0008360">
    <property type="term" value="P:regulation of cell shape"/>
    <property type="evidence" value="ECO:0007669"/>
    <property type="project" value="UniProtKB-KW"/>
</dbReference>
<dbReference type="RefSeq" id="WP_050611276.1">
    <property type="nucleotide sequence ID" value="NZ_AYYP01000030.1"/>
</dbReference>
<dbReference type="InterPro" id="IPR012338">
    <property type="entry name" value="Beta-lactam/transpept-like"/>
</dbReference>
<protein>
    <recommendedName>
        <fullName evidence="4">serine-type D-Ala-D-Ala carboxypeptidase</fullName>
        <ecNumber evidence="4">3.4.16.4</ecNumber>
    </recommendedName>
</protein>
<evidence type="ECO:0000256" key="8">
    <source>
        <dbReference type="ARBA" id="ARBA00022801"/>
    </source>
</evidence>
<keyword evidence="6" id="KW-0645">Protease</keyword>
<dbReference type="Pfam" id="PF07943">
    <property type="entry name" value="PBP5_C"/>
    <property type="match status" value="1"/>
</dbReference>
<dbReference type="InterPro" id="IPR001967">
    <property type="entry name" value="Peptidase_S11_N"/>
</dbReference>
<dbReference type="EMBL" id="AYYP01000030">
    <property type="protein sequence ID" value="KRM64533.1"/>
    <property type="molecule type" value="Genomic_DNA"/>
</dbReference>
<evidence type="ECO:0000256" key="15">
    <source>
        <dbReference type="RuleBase" id="RU004016"/>
    </source>
</evidence>
<evidence type="ECO:0000256" key="14">
    <source>
        <dbReference type="PIRSR" id="PIRSR618044-2"/>
    </source>
</evidence>
<dbReference type="SUPFAM" id="SSF69189">
    <property type="entry name" value="Penicillin-binding protein associated domain"/>
    <property type="match status" value="1"/>
</dbReference>
<evidence type="ECO:0000256" key="6">
    <source>
        <dbReference type="ARBA" id="ARBA00022670"/>
    </source>
</evidence>
<dbReference type="PANTHER" id="PTHR21581">
    <property type="entry name" value="D-ALANYL-D-ALANINE CARBOXYPEPTIDASE"/>
    <property type="match status" value="1"/>
</dbReference>
<evidence type="ECO:0000256" key="5">
    <source>
        <dbReference type="ARBA" id="ARBA00022645"/>
    </source>
</evidence>
<dbReference type="AlphaFoldDB" id="A0A0R2ACU3"/>
<dbReference type="EC" id="3.4.16.4" evidence="4"/>